<proteinExistence type="inferred from homology"/>
<evidence type="ECO:0000256" key="1">
    <source>
        <dbReference type="ARBA" id="ARBA00004123"/>
    </source>
</evidence>
<accession>A0A1C7M732</accession>
<reference evidence="7 8" key="1">
    <citation type="submission" date="2016-03" db="EMBL/GenBank/DDBJ databases">
        <title>Whole genome sequencing of Grifola frondosa 9006-11.</title>
        <authorList>
            <person name="Min B."/>
            <person name="Park H."/>
            <person name="Kim J.-G."/>
            <person name="Cho H."/>
            <person name="Oh Y.-L."/>
            <person name="Kong W.-S."/>
            <person name="Choi I.-G."/>
        </authorList>
    </citation>
    <scope>NUCLEOTIDE SEQUENCE [LARGE SCALE GENOMIC DNA]</scope>
    <source>
        <strain evidence="7 8">9006-11</strain>
    </source>
</reference>
<keyword evidence="2" id="KW-0235">DNA replication</keyword>
<keyword evidence="3" id="KW-0238">DNA-binding</keyword>
<dbReference type="GO" id="GO:0006260">
    <property type="term" value="P:DNA replication"/>
    <property type="evidence" value="ECO:0007669"/>
    <property type="project" value="UniProtKB-KW"/>
</dbReference>
<sequence length="187" mass="20702">MLIPIHVESHDSSSKRSLPPQLAQFGADEIVLIELQGALEVEGDSRGQFVGKLRVDATTVSPMSFQKSASLLIGHHLLEGKLVNLPKPLAVLHRSATGRPNNQDAPTDDMLIDDDIHGPRKADPPSWAVMAIVKRKMVFSNRPMPMVGKIANRYSGCKTREDVGSIVICNYIVCRRRASLRFMLTFF</sequence>
<dbReference type="EMBL" id="LUGG01000009">
    <property type="protein sequence ID" value="OBZ72710.1"/>
    <property type="molecule type" value="Genomic_DNA"/>
</dbReference>
<name>A0A1C7M732_GRIFR</name>
<gene>
    <name evidence="7" type="primary">Chtf8</name>
    <name evidence="7" type="ORF">A0H81_08050</name>
</gene>
<evidence type="ECO:0000256" key="3">
    <source>
        <dbReference type="ARBA" id="ARBA00023125"/>
    </source>
</evidence>
<comment type="similarity">
    <text evidence="6">Belongs to the CTF8 family.</text>
</comment>
<dbReference type="Proteomes" id="UP000092993">
    <property type="component" value="Unassembled WGS sequence"/>
</dbReference>
<dbReference type="OrthoDB" id="121932at2759"/>
<dbReference type="STRING" id="5627.A0A1C7M732"/>
<dbReference type="AlphaFoldDB" id="A0A1C7M732"/>
<dbReference type="PANTHER" id="PTHR28605:SF1">
    <property type="entry name" value="CHROMOSOME TRANSMISSION FIDELITY FACTOR 8"/>
    <property type="match status" value="1"/>
</dbReference>
<evidence type="ECO:0000256" key="4">
    <source>
        <dbReference type="ARBA" id="ARBA00023242"/>
    </source>
</evidence>
<dbReference type="PANTHER" id="PTHR28605">
    <property type="entry name" value="CTF8, CHROMOSOME TRANSMISSION FIDELITY FACTOR 8 HOMOLOG (S. CEREVISIAE)"/>
    <property type="match status" value="1"/>
</dbReference>
<protein>
    <submittedName>
        <fullName evidence="7">Chromosome transmission fidelity protein 8</fullName>
    </submittedName>
</protein>
<keyword evidence="4" id="KW-0539">Nucleus</keyword>
<evidence type="ECO:0000313" key="7">
    <source>
        <dbReference type="EMBL" id="OBZ72710.1"/>
    </source>
</evidence>
<comment type="caution">
    <text evidence="7">The sequence shown here is derived from an EMBL/GenBank/DDBJ whole genome shotgun (WGS) entry which is preliminary data.</text>
</comment>
<evidence type="ECO:0000256" key="6">
    <source>
        <dbReference type="ARBA" id="ARBA00038447"/>
    </source>
</evidence>
<keyword evidence="5" id="KW-0131">Cell cycle</keyword>
<dbReference type="OMA" id="KMVFAKR"/>
<evidence type="ECO:0000256" key="2">
    <source>
        <dbReference type="ARBA" id="ARBA00022705"/>
    </source>
</evidence>
<dbReference type="InterPro" id="IPR018607">
    <property type="entry name" value="Ctf8"/>
</dbReference>
<organism evidence="7 8">
    <name type="scientific">Grifola frondosa</name>
    <name type="common">Maitake</name>
    <name type="synonym">Polyporus frondosus</name>
    <dbReference type="NCBI Taxonomy" id="5627"/>
    <lineage>
        <taxon>Eukaryota</taxon>
        <taxon>Fungi</taxon>
        <taxon>Dikarya</taxon>
        <taxon>Basidiomycota</taxon>
        <taxon>Agaricomycotina</taxon>
        <taxon>Agaricomycetes</taxon>
        <taxon>Polyporales</taxon>
        <taxon>Grifolaceae</taxon>
        <taxon>Grifola</taxon>
    </lineage>
</organism>
<keyword evidence="8" id="KW-1185">Reference proteome</keyword>
<dbReference type="GO" id="GO:0003677">
    <property type="term" value="F:DNA binding"/>
    <property type="evidence" value="ECO:0007669"/>
    <property type="project" value="UniProtKB-KW"/>
</dbReference>
<evidence type="ECO:0000313" key="8">
    <source>
        <dbReference type="Proteomes" id="UP000092993"/>
    </source>
</evidence>
<dbReference type="GO" id="GO:0031390">
    <property type="term" value="C:Ctf18 RFC-like complex"/>
    <property type="evidence" value="ECO:0007669"/>
    <property type="project" value="InterPro"/>
</dbReference>
<dbReference type="Pfam" id="PF09696">
    <property type="entry name" value="Ctf8"/>
    <property type="match status" value="1"/>
</dbReference>
<evidence type="ECO:0000256" key="5">
    <source>
        <dbReference type="ARBA" id="ARBA00023306"/>
    </source>
</evidence>
<comment type="subcellular location">
    <subcellularLocation>
        <location evidence="1">Nucleus</location>
    </subcellularLocation>
</comment>
<dbReference type="GO" id="GO:0007064">
    <property type="term" value="P:mitotic sister chromatid cohesion"/>
    <property type="evidence" value="ECO:0007669"/>
    <property type="project" value="InterPro"/>
</dbReference>